<evidence type="ECO:0000256" key="4">
    <source>
        <dbReference type="ARBA" id="ARBA00022989"/>
    </source>
</evidence>
<accession>A0A7H1MYH5</accession>
<dbReference type="AlphaFoldDB" id="A0A7H1MYH5"/>
<evidence type="ECO:0000256" key="6">
    <source>
        <dbReference type="SAM" id="Phobius"/>
    </source>
</evidence>
<dbReference type="GO" id="GO:0005886">
    <property type="term" value="C:plasma membrane"/>
    <property type="evidence" value="ECO:0007669"/>
    <property type="project" value="TreeGrafter"/>
</dbReference>
<dbReference type="RefSeq" id="WP_190261949.1">
    <property type="nucleotide sequence ID" value="NZ_CP053923.1"/>
</dbReference>
<gene>
    <name evidence="7" type="ORF">HQ394_02945</name>
</gene>
<name>A0A7H1MYH5_9PROT</name>
<comment type="similarity">
    <text evidence="2">Belongs to the UPF0382 family.</text>
</comment>
<keyword evidence="3 6" id="KW-0812">Transmembrane</keyword>
<dbReference type="Pfam" id="PF04241">
    <property type="entry name" value="DUF423"/>
    <property type="match status" value="1"/>
</dbReference>
<dbReference type="InterPro" id="IPR006696">
    <property type="entry name" value="DUF423"/>
</dbReference>
<reference evidence="7 8" key="1">
    <citation type="submission" date="2020-05" db="EMBL/GenBank/DDBJ databases">
        <title>Complete closed genome sequence of Defluviicoccus vanus.</title>
        <authorList>
            <person name="Bessarab I."/>
            <person name="Arumugam K."/>
            <person name="Maszenan A.M."/>
            <person name="Seviour R.J."/>
            <person name="Williams R.B."/>
        </authorList>
    </citation>
    <scope>NUCLEOTIDE SEQUENCE [LARGE SCALE GENOMIC DNA]</scope>
    <source>
        <strain evidence="7 8">Ben 114</strain>
    </source>
</reference>
<evidence type="ECO:0000256" key="2">
    <source>
        <dbReference type="ARBA" id="ARBA00009694"/>
    </source>
</evidence>
<sequence length="125" mass="13254">MSNAFLLLAAINGLLSVAAGAYGRHGPFDAYAREMFAIASQYQITHALALLAVAWLASVAARDRRLVAIAGAAFIIGIVLFSGSLYWFAIIGAVPFAGSAPAGGMLLMLGWLLLIVFAVRNWRRS</sequence>
<feature type="transmembrane region" description="Helical" evidence="6">
    <location>
        <begin position="44"/>
        <end position="61"/>
    </location>
</feature>
<dbReference type="KEGG" id="dvn:HQ394_02945"/>
<organism evidence="7 8">
    <name type="scientific">Defluviicoccus vanus</name>
    <dbReference type="NCBI Taxonomy" id="111831"/>
    <lineage>
        <taxon>Bacteria</taxon>
        <taxon>Pseudomonadati</taxon>
        <taxon>Pseudomonadota</taxon>
        <taxon>Alphaproteobacteria</taxon>
        <taxon>Rhodospirillales</taxon>
        <taxon>Rhodospirillaceae</taxon>
        <taxon>Defluviicoccus</taxon>
    </lineage>
</organism>
<evidence type="ECO:0000256" key="5">
    <source>
        <dbReference type="ARBA" id="ARBA00023136"/>
    </source>
</evidence>
<dbReference type="PANTHER" id="PTHR43461">
    <property type="entry name" value="TRANSMEMBRANE PROTEIN 256"/>
    <property type="match status" value="1"/>
</dbReference>
<keyword evidence="5 6" id="KW-0472">Membrane</keyword>
<feature type="transmembrane region" description="Helical" evidence="6">
    <location>
        <begin position="96"/>
        <end position="119"/>
    </location>
</feature>
<evidence type="ECO:0000313" key="8">
    <source>
        <dbReference type="Proteomes" id="UP000516369"/>
    </source>
</evidence>
<proteinExistence type="inferred from homology"/>
<keyword evidence="8" id="KW-1185">Reference proteome</keyword>
<keyword evidence="4 6" id="KW-1133">Transmembrane helix</keyword>
<protein>
    <submittedName>
        <fullName evidence="7">DUF423 domain-containing protein</fullName>
    </submittedName>
</protein>
<evidence type="ECO:0000256" key="1">
    <source>
        <dbReference type="ARBA" id="ARBA00004141"/>
    </source>
</evidence>
<dbReference type="PANTHER" id="PTHR43461:SF1">
    <property type="entry name" value="TRANSMEMBRANE PROTEIN 256"/>
    <property type="match status" value="1"/>
</dbReference>
<dbReference type="EMBL" id="CP053923">
    <property type="protein sequence ID" value="QNT68511.1"/>
    <property type="molecule type" value="Genomic_DNA"/>
</dbReference>
<evidence type="ECO:0000313" key="7">
    <source>
        <dbReference type="EMBL" id="QNT68511.1"/>
    </source>
</evidence>
<evidence type="ECO:0000256" key="3">
    <source>
        <dbReference type="ARBA" id="ARBA00022692"/>
    </source>
</evidence>
<comment type="subcellular location">
    <subcellularLocation>
        <location evidence="1">Membrane</location>
        <topology evidence="1">Multi-pass membrane protein</topology>
    </subcellularLocation>
</comment>
<feature type="transmembrane region" description="Helical" evidence="6">
    <location>
        <begin position="68"/>
        <end position="90"/>
    </location>
</feature>
<dbReference type="Proteomes" id="UP000516369">
    <property type="component" value="Chromosome"/>
</dbReference>